<keyword evidence="1" id="KW-0812">Transmembrane</keyword>
<protein>
    <submittedName>
        <fullName evidence="3">Outer membrane protein with beta-barrel domain</fullName>
    </submittedName>
</protein>
<keyword evidence="4" id="KW-1185">Reference proteome</keyword>
<dbReference type="SUPFAM" id="SSF56925">
    <property type="entry name" value="OMPA-like"/>
    <property type="match status" value="1"/>
</dbReference>
<evidence type="ECO:0000313" key="4">
    <source>
        <dbReference type="Proteomes" id="UP000249239"/>
    </source>
</evidence>
<reference evidence="3 4" key="1">
    <citation type="submission" date="2018-06" db="EMBL/GenBank/DDBJ databases">
        <title>Genomic Encyclopedia of Archaeal and Bacterial Type Strains, Phase II (KMG-II): from individual species to whole genera.</title>
        <authorList>
            <person name="Goeker M."/>
        </authorList>
    </citation>
    <scope>NUCLEOTIDE SEQUENCE [LARGE SCALE GENOMIC DNA]</scope>
    <source>
        <strain evidence="3 4">DSM 6779</strain>
    </source>
</reference>
<evidence type="ECO:0000259" key="2">
    <source>
        <dbReference type="Pfam" id="PF19573"/>
    </source>
</evidence>
<accession>A0A2W7NA85</accession>
<name>A0A2W7NA85_9BACT</name>
<evidence type="ECO:0000256" key="1">
    <source>
        <dbReference type="SAM" id="Phobius"/>
    </source>
</evidence>
<dbReference type="Proteomes" id="UP000249239">
    <property type="component" value="Unassembled WGS sequence"/>
</dbReference>
<keyword evidence="1" id="KW-0472">Membrane</keyword>
<dbReference type="AlphaFoldDB" id="A0A2W7NA85"/>
<evidence type="ECO:0000313" key="3">
    <source>
        <dbReference type="EMBL" id="PZX17355.1"/>
    </source>
</evidence>
<keyword evidence="1" id="KW-1133">Transmembrane helix</keyword>
<proteinExistence type="predicted"/>
<dbReference type="OrthoDB" id="654178at2"/>
<feature type="transmembrane region" description="Helical" evidence="1">
    <location>
        <begin position="34"/>
        <end position="52"/>
    </location>
</feature>
<dbReference type="Pfam" id="PF19573">
    <property type="entry name" value="DUF6089"/>
    <property type="match status" value="1"/>
</dbReference>
<dbReference type="InterPro" id="IPR011250">
    <property type="entry name" value="OMP/PagP_B-barrel"/>
</dbReference>
<sequence>MSVNQYQFIRDGLFLNRFFGEGKRCFGALGKSMVNGRLSALGWAIMLVFIVITSERSHAQRRVDLGGFLGASYYLGDLNPSVHFKNSHPAIGGLLRYNISYRWALKGALTVGAISGYYPVNEVVLKPLNTDTYRFKRTMVDLSGMIEFNFIPFDHPFIENSNLTPYLTTGVAVTQYRRYEVDESGNNDKSVFLLSLPFGLGVKYKITDWIRVGAEWTLRKTFVDDLDLTTSQPSVDPSDPYAFHEAVKSHNNDWYSFAGVIVSFSMFDRKTSCNAGYKKF</sequence>
<feature type="domain" description="DUF6089" evidence="2">
    <location>
        <begin position="46"/>
        <end position="273"/>
    </location>
</feature>
<dbReference type="EMBL" id="QKZK01000009">
    <property type="protein sequence ID" value="PZX17355.1"/>
    <property type="molecule type" value="Genomic_DNA"/>
</dbReference>
<organism evidence="3 4">
    <name type="scientific">Breznakibacter xylanolyticus</name>
    <dbReference type="NCBI Taxonomy" id="990"/>
    <lineage>
        <taxon>Bacteria</taxon>
        <taxon>Pseudomonadati</taxon>
        <taxon>Bacteroidota</taxon>
        <taxon>Bacteroidia</taxon>
        <taxon>Marinilabiliales</taxon>
        <taxon>Marinilabiliaceae</taxon>
        <taxon>Breznakibacter</taxon>
    </lineage>
</organism>
<dbReference type="Gene3D" id="2.40.160.20">
    <property type="match status" value="1"/>
</dbReference>
<gene>
    <name evidence="3" type="ORF">LX69_01404</name>
</gene>
<dbReference type="InterPro" id="IPR045743">
    <property type="entry name" value="DUF6089"/>
</dbReference>
<comment type="caution">
    <text evidence="3">The sequence shown here is derived from an EMBL/GenBank/DDBJ whole genome shotgun (WGS) entry which is preliminary data.</text>
</comment>